<protein>
    <submittedName>
        <fullName evidence="1">Uncharacterized protein</fullName>
    </submittedName>
</protein>
<evidence type="ECO:0000313" key="2">
    <source>
        <dbReference type="Proteomes" id="UP001170481"/>
    </source>
</evidence>
<organism evidence="1 2">
    <name type="scientific">Cobetia amphilecti</name>
    <dbReference type="NCBI Taxonomy" id="1055104"/>
    <lineage>
        <taxon>Bacteria</taxon>
        <taxon>Pseudomonadati</taxon>
        <taxon>Pseudomonadota</taxon>
        <taxon>Gammaproteobacteria</taxon>
        <taxon>Oceanospirillales</taxon>
        <taxon>Halomonadaceae</taxon>
        <taxon>Cobetia</taxon>
    </lineage>
</organism>
<dbReference type="EMBL" id="JAUORK010000010">
    <property type="protein sequence ID" value="MDO6672259.1"/>
    <property type="molecule type" value="Genomic_DNA"/>
</dbReference>
<dbReference type="Proteomes" id="UP001170481">
    <property type="component" value="Unassembled WGS sequence"/>
</dbReference>
<feature type="non-terminal residue" evidence="1">
    <location>
        <position position="1"/>
    </location>
</feature>
<name>A0AAP4TXR7_9GAMM</name>
<dbReference type="RefSeq" id="WP_303593915.1">
    <property type="nucleotide sequence ID" value="NZ_JAUORK010000010.1"/>
</dbReference>
<proteinExistence type="predicted"/>
<accession>A0AAP4TXR7</accession>
<gene>
    <name evidence="1" type="ORF">Q4535_09010</name>
</gene>
<reference evidence="1" key="1">
    <citation type="submission" date="2023-07" db="EMBL/GenBank/DDBJ databases">
        <title>Genome content predicts the carbon catabolic preferences of heterotrophic bacteria.</title>
        <authorList>
            <person name="Gralka M."/>
        </authorList>
    </citation>
    <scope>NUCLEOTIDE SEQUENCE</scope>
    <source>
        <strain evidence="1">C2R13</strain>
    </source>
</reference>
<comment type="caution">
    <text evidence="1">The sequence shown here is derived from an EMBL/GenBank/DDBJ whole genome shotgun (WGS) entry which is preliminary data.</text>
</comment>
<sequence length="101" mass="11050">PAALLQGRFSLCTEKIGAIESRVQKDVHGKVVREITFPGSTRRKSLAHHRAVIVLSLTKNDVRFFFMPGSAKNLPCSFCCGGVFVRLEAPGMELLAMGPSY</sequence>
<evidence type="ECO:0000313" key="1">
    <source>
        <dbReference type="EMBL" id="MDO6672259.1"/>
    </source>
</evidence>
<dbReference type="AlphaFoldDB" id="A0AAP4TXR7"/>